<name>A0ABU3K5C1_9BACT</name>
<dbReference type="Gene3D" id="3.40.50.12780">
    <property type="entry name" value="N-terminal domain of ligase-like"/>
    <property type="match status" value="1"/>
</dbReference>
<gene>
    <name evidence="1" type="ORF">PPG34_04295</name>
</gene>
<dbReference type="SUPFAM" id="SSF56801">
    <property type="entry name" value="Acetyl-CoA synthetase-like"/>
    <property type="match status" value="1"/>
</dbReference>
<evidence type="ECO:0000313" key="1">
    <source>
        <dbReference type="EMBL" id="MDT7041557.1"/>
    </source>
</evidence>
<dbReference type="InterPro" id="IPR053158">
    <property type="entry name" value="CapK_Type1_Caps_Biosynth"/>
</dbReference>
<evidence type="ECO:0000313" key="2">
    <source>
        <dbReference type="Proteomes" id="UP001250932"/>
    </source>
</evidence>
<dbReference type="InterPro" id="IPR042099">
    <property type="entry name" value="ANL_N_sf"/>
</dbReference>
<proteinExistence type="predicted"/>
<evidence type="ECO:0008006" key="3">
    <source>
        <dbReference type="Google" id="ProtNLM"/>
    </source>
</evidence>
<dbReference type="PANTHER" id="PTHR36932">
    <property type="entry name" value="CAPSULAR POLYSACCHARIDE BIOSYNTHESIS PROTEIN"/>
    <property type="match status" value="1"/>
</dbReference>
<dbReference type="EMBL" id="JAQOUE010000001">
    <property type="protein sequence ID" value="MDT7041557.1"/>
    <property type="molecule type" value="Genomic_DNA"/>
</dbReference>
<dbReference type="Proteomes" id="UP001250932">
    <property type="component" value="Unassembled WGS sequence"/>
</dbReference>
<dbReference type="PANTHER" id="PTHR36932:SF1">
    <property type="entry name" value="CAPSULAR POLYSACCHARIDE BIOSYNTHESIS PROTEIN"/>
    <property type="match status" value="1"/>
</dbReference>
<reference evidence="1 2" key="1">
    <citation type="journal article" date="2023" name="ISME J.">
        <title>Cultivation and genomic characterization of novel and ubiquitous marine nitrite-oxidizing bacteria from the Nitrospirales.</title>
        <authorList>
            <person name="Mueller A.J."/>
            <person name="Daebeler A."/>
            <person name="Herbold C.W."/>
            <person name="Kirkegaard R.H."/>
            <person name="Daims H."/>
        </authorList>
    </citation>
    <scope>NUCLEOTIDE SEQUENCE [LARGE SCALE GENOMIC DNA]</scope>
    <source>
        <strain evidence="1 2">EB</strain>
    </source>
</reference>
<protein>
    <recommendedName>
        <fullName evidence="3">Phenylacetate--CoA ligase family protein</fullName>
    </recommendedName>
</protein>
<sequence>MAATAHGYYLRSWRFGKETEEIVKAALARDRWAPDKLKAWQAERLGYVLQRAATKVPYYREYWAARRHRGDQSSWEILENWPILDKDQLRANPQAFVAEDCHITQMYHEHTSGTSGKSLNLWWSRNTVRAWYALSEARWRQWYGVSRHDRWAILGGQLVTPVEQRRPPFWVWNQALHQLYMSSYHLAPQLIPYYLDAINRYGCKFLLGYTSSLYALAQEVERLGRTDLKMSVVIANAEPLFDYQRKVIEKAFQCPVRETYGMAEIVAAASECEEGQLHLWPEIGVVEVFQGENKLEDGMSGDLVCTSLLNDDMPLIRYRVGDCGSLQKHNELCDCGRTLPILGSVEGRVDDVLYTLDGRCIGRLDPVFKEDLPVREAQITQESLDQIQVTYVPASDFTPKAGQAIIDGLRARMGPINVTLTEVAEVPRGANGKFRAVVCKIPKEQRQLLQR</sequence>
<comment type="caution">
    <text evidence="1">The sequence shown here is derived from an EMBL/GenBank/DDBJ whole genome shotgun (WGS) entry which is preliminary data.</text>
</comment>
<dbReference type="RefSeq" id="WP_313831907.1">
    <property type="nucleotide sequence ID" value="NZ_JAQOUE010000001.1"/>
</dbReference>
<organism evidence="1 2">
    <name type="scientific">Candidatus Nitronereus thalassa</name>
    <dbReference type="NCBI Taxonomy" id="3020898"/>
    <lineage>
        <taxon>Bacteria</taxon>
        <taxon>Pseudomonadati</taxon>
        <taxon>Nitrospirota</taxon>
        <taxon>Nitrospiria</taxon>
        <taxon>Nitrospirales</taxon>
        <taxon>Nitrospiraceae</taxon>
        <taxon>Candidatus Nitronereus</taxon>
    </lineage>
</organism>
<accession>A0ABU3K5C1</accession>
<keyword evidence="2" id="KW-1185">Reference proteome</keyword>